<keyword evidence="1" id="KW-0812">Transmembrane</keyword>
<dbReference type="InterPro" id="IPR027417">
    <property type="entry name" value="P-loop_NTPase"/>
</dbReference>
<dbReference type="RefSeq" id="WP_278012349.1">
    <property type="nucleotide sequence ID" value="NZ_CP121208.1"/>
</dbReference>
<feature type="transmembrane region" description="Helical" evidence="1">
    <location>
        <begin position="408"/>
        <end position="428"/>
    </location>
</feature>
<dbReference type="Pfam" id="PF00005">
    <property type="entry name" value="ABC_tran"/>
    <property type="match status" value="1"/>
</dbReference>
<keyword evidence="1" id="KW-0472">Membrane</keyword>
<evidence type="ECO:0000256" key="1">
    <source>
        <dbReference type="SAM" id="Phobius"/>
    </source>
</evidence>
<dbReference type="PANTHER" id="PTHR42698:SF1">
    <property type="entry name" value="GTPASE ERA, MITOCHONDRIAL"/>
    <property type="match status" value="1"/>
</dbReference>
<dbReference type="InterPro" id="IPR005662">
    <property type="entry name" value="GTPase_Era-like"/>
</dbReference>
<dbReference type="EMBL" id="CP121208">
    <property type="protein sequence ID" value="WFM82923.1"/>
    <property type="molecule type" value="Genomic_DNA"/>
</dbReference>
<sequence length="483" mass="51804">MMSKVIVAELSDRLRRLQVAVNSGGEFFDPFVSARAQDDLRRAEERMELGAGLTVAALVGGTGSGKSTMFNAITGLEFADAGELRPTTERAAACTWNADSHVLLDYLEVSEDRRIDHGSILTAGTDRLDGLVLLDLPDHDSVEIGHSVLVERLVPMVDLLIWVLDPQKYADEVLHRGYLSALTARADSMIVVLNQIDTVPESGKAALIADVKALLERDGLPNVPVLTASGLHGQGVDEIRQRLEATVAADSVSARTASAELDAIASRLRSNLGESEPSLEMDAIESISDRIVRASGVGAVVESIRDAKGLTDSALVVPEQPSNTMVAAIRDTWLAHVREGLPTAWQEAVSAQVASPERLRRAIGGALRSVPLPSISRVPSLVLIVLGMLCAIAGITVSALGIPFDDAVSRVATALVGLVVFTVCWWGAKRRLAHHARVAAEHYEDEVRQAIVDVTRDNLVNGADTLIQRHRDTREALSFSSRG</sequence>
<keyword evidence="4" id="KW-1185">Reference proteome</keyword>
<dbReference type="Gene3D" id="3.40.50.300">
    <property type="entry name" value="P-loop containing nucleotide triphosphate hydrolases"/>
    <property type="match status" value="1"/>
</dbReference>
<evidence type="ECO:0000313" key="3">
    <source>
        <dbReference type="EMBL" id="WFM82923.1"/>
    </source>
</evidence>
<reference evidence="3 4" key="1">
    <citation type="submission" date="2023-03" db="EMBL/GenBank/DDBJ databases">
        <title>Complete genome of Arcanobacterium canis strain DSM 25104 isolated in 2010 from a canine otitis externa in Germany.</title>
        <authorList>
            <person name="Borowiak M."/>
            <person name="Kreitlow A."/>
            <person name="Malorny B."/>
            <person name="Laemmler C."/>
            <person name="Prenger-Berninghoff E."/>
            <person name="Ploetz M."/>
            <person name="Abdulmawjood A."/>
        </authorList>
    </citation>
    <scope>NUCLEOTIDE SEQUENCE [LARGE SCALE GENOMIC DNA]</scope>
    <source>
        <strain evidence="3 4">DSM 25104</strain>
    </source>
</reference>
<organism evidence="3 4">
    <name type="scientific">Arcanobacterium canis</name>
    <dbReference type="NCBI Taxonomy" id="999183"/>
    <lineage>
        <taxon>Bacteria</taxon>
        <taxon>Bacillati</taxon>
        <taxon>Actinomycetota</taxon>
        <taxon>Actinomycetes</taxon>
        <taxon>Actinomycetales</taxon>
        <taxon>Actinomycetaceae</taxon>
        <taxon>Arcanobacterium</taxon>
    </lineage>
</organism>
<dbReference type="InterPro" id="IPR003439">
    <property type="entry name" value="ABC_transporter-like_ATP-bd"/>
</dbReference>
<name>A0ABY8FWQ5_9ACTO</name>
<proteinExistence type="predicted"/>
<evidence type="ECO:0000259" key="2">
    <source>
        <dbReference type="Pfam" id="PF00005"/>
    </source>
</evidence>
<dbReference type="Proteomes" id="UP001215216">
    <property type="component" value="Chromosome"/>
</dbReference>
<keyword evidence="1" id="KW-1133">Transmembrane helix</keyword>
<evidence type="ECO:0000313" key="4">
    <source>
        <dbReference type="Proteomes" id="UP001215216"/>
    </source>
</evidence>
<feature type="domain" description="ABC transporter" evidence="2">
    <location>
        <begin position="55"/>
        <end position="85"/>
    </location>
</feature>
<dbReference type="PANTHER" id="PTHR42698">
    <property type="entry name" value="GTPASE ERA"/>
    <property type="match status" value="1"/>
</dbReference>
<feature type="transmembrane region" description="Helical" evidence="1">
    <location>
        <begin position="381"/>
        <end position="402"/>
    </location>
</feature>
<gene>
    <name evidence="3" type="ORF">P7079_05835</name>
</gene>
<protein>
    <submittedName>
        <fullName evidence="3">50S ribosome-binding GTPase</fullName>
    </submittedName>
</protein>
<accession>A0ABY8FWQ5</accession>
<dbReference type="SUPFAM" id="SSF52540">
    <property type="entry name" value="P-loop containing nucleoside triphosphate hydrolases"/>
    <property type="match status" value="1"/>
</dbReference>